<dbReference type="EMBL" id="CAJVAX010000002">
    <property type="protein sequence ID" value="CAG7613569.1"/>
    <property type="molecule type" value="Genomic_DNA"/>
</dbReference>
<feature type="compositionally biased region" description="Basic residues" evidence="1">
    <location>
        <begin position="117"/>
        <end position="129"/>
    </location>
</feature>
<feature type="compositionally biased region" description="Basic residues" evidence="1">
    <location>
        <begin position="86"/>
        <end position="97"/>
    </location>
</feature>
<feature type="region of interest" description="Disordered" evidence="1">
    <location>
        <begin position="1"/>
        <end position="410"/>
    </location>
</feature>
<evidence type="ECO:0000313" key="2">
    <source>
        <dbReference type="EMBL" id="CAG7613569.1"/>
    </source>
</evidence>
<evidence type="ECO:0000313" key="3">
    <source>
        <dbReference type="Proteomes" id="UP001153328"/>
    </source>
</evidence>
<feature type="compositionally biased region" description="Basic and acidic residues" evidence="1">
    <location>
        <begin position="190"/>
        <end position="216"/>
    </location>
</feature>
<dbReference type="AlphaFoldDB" id="A0A9W4E2B7"/>
<reference evidence="2" key="1">
    <citation type="submission" date="2021-06" db="EMBL/GenBank/DDBJ databases">
        <authorList>
            <person name="Arsene-Ploetze F."/>
        </authorList>
    </citation>
    <scope>NUCLEOTIDE SEQUENCE</scope>
    <source>
        <strain evidence="2">SBRY1</strain>
    </source>
</reference>
<dbReference type="Proteomes" id="UP001153328">
    <property type="component" value="Unassembled WGS sequence"/>
</dbReference>
<sequence length="410" mass="46573">MPPGAWAASGPACPSSATTSGSSSTRPARHGAPPAGRCPARFPCQPAGDPAKGSDNHDRPHRHQRLRPHRPQLPARPPGTRDLQHRGGRRQRHRPGLHPRPPAGVRLHLRPAPGPGHPRRPQLHRGRPPHRGDRAPRPRRSRLVRVRRGHRDRVHRTSAHPRGGRRSFEGRRQEGPAVRTGQGRRRHPRDGRQPRLIRPEAARHRLQRVLHDELRGADGQGAAGPVRHRKRPDDDHPRIHQRPVVARRPPQGPAARQIRCPEHDPYQHRRRPRRGPGAARTRRNAGRHRRPGTGRGRLPHRPDRPARPRDLHRRGERRLRAGGGRPAHRDPARQHRTHRLPRRDRRPGILRHRRTPDPGPRPPGENLRLVRQRMGLQQPPARPHAVRWNPPVTNDLRYASGGPPRSGRAS</sequence>
<comment type="caution">
    <text evidence="2">The sequence shown here is derived from an EMBL/GenBank/DDBJ whole genome shotgun (WGS) entry which is preliminary data.</text>
</comment>
<feature type="compositionally biased region" description="Basic residues" evidence="1">
    <location>
        <begin position="334"/>
        <end position="354"/>
    </location>
</feature>
<feature type="compositionally biased region" description="Basic residues" evidence="1">
    <location>
        <begin position="268"/>
        <end position="292"/>
    </location>
</feature>
<feature type="compositionally biased region" description="Basic residues" evidence="1">
    <location>
        <begin position="137"/>
        <end position="165"/>
    </location>
</feature>
<proteinExistence type="predicted"/>
<organism evidence="2 3">
    <name type="scientific">Actinacidiphila bryophytorum</name>
    <dbReference type="NCBI Taxonomy" id="1436133"/>
    <lineage>
        <taxon>Bacteria</taxon>
        <taxon>Bacillati</taxon>
        <taxon>Actinomycetota</taxon>
        <taxon>Actinomycetes</taxon>
        <taxon>Kitasatosporales</taxon>
        <taxon>Streptomycetaceae</taxon>
        <taxon>Actinacidiphila</taxon>
    </lineage>
</organism>
<dbReference type="GO" id="GO:0004365">
    <property type="term" value="F:glyceraldehyde-3-phosphate dehydrogenase (NAD+) (phosphorylating) activity"/>
    <property type="evidence" value="ECO:0007669"/>
    <property type="project" value="UniProtKB-EC"/>
</dbReference>
<name>A0A9W4E2B7_9ACTN</name>
<dbReference type="EC" id="1.2.1.12" evidence="2"/>
<keyword evidence="2" id="KW-0560">Oxidoreductase</keyword>
<keyword evidence="3" id="KW-1185">Reference proteome</keyword>
<accession>A0A9W4E2B7</accession>
<gene>
    <name evidence="2" type="ORF">SBRY_100182</name>
</gene>
<feature type="compositionally biased region" description="Low complexity" evidence="1">
    <location>
        <begin position="11"/>
        <end position="26"/>
    </location>
</feature>
<feature type="compositionally biased region" description="Basic residues" evidence="1">
    <location>
        <begin position="59"/>
        <end position="70"/>
    </location>
</feature>
<feature type="compositionally biased region" description="Basic and acidic residues" evidence="1">
    <location>
        <begin position="300"/>
        <end position="309"/>
    </location>
</feature>
<evidence type="ECO:0000256" key="1">
    <source>
        <dbReference type="SAM" id="MobiDB-lite"/>
    </source>
</evidence>
<protein>
    <submittedName>
        <fullName evidence="2">NAD-dependent glyceraldehyde-3-phosphate dehydrogenase</fullName>
        <ecNumber evidence="2">1.2.1.12</ecNumber>
    </submittedName>
</protein>